<gene>
    <name evidence="2" type="ORF">ACFFTR_26270</name>
</gene>
<dbReference type="PANTHER" id="PTHR43130:SF2">
    <property type="entry name" value="DJ-1_PFPI DOMAIN-CONTAINING PROTEIN"/>
    <property type="match status" value="1"/>
</dbReference>
<dbReference type="CDD" id="cd03139">
    <property type="entry name" value="GATase1_PfpI_2"/>
    <property type="match status" value="1"/>
</dbReference>
<keyword evidence="3" id="KW-1185">Reference proteome</keyword>
<organism evidence="2 3">
    <name type="scientific">Dactylosporangium vinaceum</name>
    <dbReference type="NCBI Taxonomy" id="53362"/>
    <lineage>
        <taxon>Bacteria</taxon>
        <taxon>Bacillati</taxon>
        <taxon>Actinomycetota</taxon>
        <taxon>Actinomycetes</taxon>
        <taxon>Micromonosporales</taxon>
        <taxon>Micromonosporaceae</taxon>
        <taxon>Dactylosporangium</taxon>
    </lineage>
</organism>
<dbReference type="GO" id="GO:0016829">
    <property type="term" value="F:lyase activity"/>
    <property type="evidence" value="ECO:0007669"/>
    <property type="project" value="UniProtKB-KW"/>
</dbReference>
<dbReference type="EMBL" id="JBHMCA010000048">
    <property type="protein sequence ID" value="MFB9446609.1"/>
    <property type="molecule type" value="Genomic_DNA"/>
</dbReference>
<keyword evidence="2" id="KW-0456">Lyase</keyword>
<name>A0ABV5MCM4_9ACTN</name>
<dbReference type="Pfam" id="PF01965">
    <property type="entry name" value="DJ-1_PfpI"/>
    <property type="match status" value="1"/>
</dbReference>
<dbReference type="Proteomes" id="UP001589608">
    <property type="component" value="Unassembled WGS sequence"/>
</dbReference>
<reference evidence="2 3" key="1">
    <citation type="submission" date="2024-09" db="EMBL/GenBank/DDBJ databases">
        <authorList>
            <person name="Sun Q."/>
            <person name="Mori K."/>
        </authorList>
    </citation>
    <scope>NUCLEOTIDE SEQUENCE [LARGE SCALE GENOMIC DNA]</scope>
    <source>
        <strain evidence="2 3">JCM 3307</strain>
    </source>
</reference>
<comment type="caution">
    <text evidence="2">The sequence shown here is derived from an EMBL/GenBank/DDBJ whole genome shotgun (WGS) entry which is preliminary data.</text>
</comment>
<protein>
    <submittedName>
        <fullName evidence="2">DJ-1/PfpI family protein</fullName>
        <ecNumber evidence="2">4.2.1.-</ecNumber>
    </submittedName>
</protein>
<dbReference type="InterPro" id="IPR052158">
    <property type="entry name" value="INH-QAR"/>
</dbReference>
<sequence>MQIAIVLYPRITALDAVGPYEILQRVPNAELVFVGERRGEVRSDTGLLGLTVDRTLDEVTSPDVVLVPGGSGGFELPEGGALHTWLRAVDETSTWTASVCTGALILAAAGLLKGRRAATHWLAVEELEARGVTHVPERFVRDGKYMTSAGVSAGIDMALALAEQLSGPLTAKMIQLATEYDPHPPFDAGSPQTAPRRVRELLWARRETVMRS</sequence>
<dbReference type="Gene3D" id="3.40.50.880">
    <property type="match status" value="1"/>
</dbReference>
<dbReference type="EC" id="4.2.1.-" evidence="2"/>
<dbReference type="PANTHER" id="PTHR43130">
    <property type="entry name" value="ARAC-FAMILY TRANSCRIPTIONAL REGULATOR"/>
    <property type="match status" value="1"/>
</dbReference>
<evidence type="ECO:0000259" key="1">
    <source>
        <dbReference type="Pfam" id="PF01965"/>
    </source>
</evidence>
<proteinExistence type="predicted"/>
<accession>A0ABV5MCM4</accession>
<evidence type="ECO:0000313" key="2">
    <source>
        <dbReference type="EMBL" id="MFB9446609.1"/>
    </source>
</evidence>
<evidence type="ECO:0000313" key="3">
    <source>
        <dbReference type="Proteomes" id="UP001589608"/>
    </source>
</evidence>
<dbReference type="RefSeq" id="WP_223104823.1">
    <property type="nucleotide sequence ID" value="NZ_CP061913.1"/>
</dbReference>
<dbReference type="InterPro" id="IPR002818">
    <property type="entry name" value="DJ-1/PfpI"/>
</dbReference>
<dbReference type="InterPro" id="IPR029062">
    <property type="entry name" value="Class_I_gatase-like"/>
</dbReference>
<feature type="domain" description="DJ-1/PfpI" evidence="1">
    <location>
        <begin position="2"/>
        <end position="164"/>
    </location>
</feature>
<dbReference type="SUPFAM" id="SSF52317">
    <property type="entry name" value="Class I glutamine amidotransferase-like"/>
    <property type="match status" value="1"/>
</dbReference>